<organism evidence="2 4">
    <name type="scientific">Priestia flexa</name>
    <dbReference type="NCBI Taxonomy" id="86664"/>
    <lineage>
        <taxon>Bacteria</taxon>
        <taxon>Bacillati</taxon>
        <taxon>Bacillota</taxon>
        <taxon>Bacilli</taxon>
        <taxon>Bacillales</taxon>
        <taxon>Bacillaceae</taxon>
        <taxon>Priestia</taxon>
    </lineage>
</organism>
<name>A0A1N6TF67_9BACI</name>
<proteinExistence type="predicted"/>
<reference evidence="3" key="3">
    <citation type="submission" date="2024-05" db="EMBL/GenBank/DDBJ databases">
        <title>Draft genomic sequences of Priestia flexa CCM isolated from the soil of an abandoned mine contaminated by free cyanide in the high Andean zone of Tacna, Peru.</title>
        <authorList>
            <person name="Caceda Quiroz C.J."/>
            <person name="Maraza Chooque G.J."/>
            <person name="Fora Quispe G.L."/>
            <person name="Carpio Mamani M."/>
        </authorList>
    </citation>
    <scope>NUCLEOTIDE SEQUENCE</scope>
    <source>
        <strain evidence="3">CCM</strain>
    </source>
</reference>
<evidence type="ECO:0000313" key="5">
    <source>
        <dbReference type="Proteomes" id="UP001284771"/>
    </source>
</evidence>
<protein>
    <submittedName>
        <fullName evidence="2">Uncharacterized protein</fullName>
    </submittedName>
</protein>
<evidence type="ECO:0000313" key="3">
    <source>
        <dbReference type="EMBL" id="MDW8517887.1"/>
    </source>
</evidence>
<reference evidence="2" key="1">
    <citation type="submission" date="2020-12" db="EMBL/GenBank/DDBJ databases">
        <title>PHA producing bacteria isolated from mangrove.</title>
        <authorList>
            <person name="Zheng W."/>
            <person name="Yu S."/>
            <person name="Huang Y."/>
        </authorList>
    </citation>
    <scope>NUCLEOTIDE SEQUENCE</scope>
    <source>
        <strain evidence="2">GN22-4</strain>
    </source>
</reference>
<reference evidence="5" key="2">
    <citation type="submission" date="2023-07" db="EMBL/GenBank/DDBJ databases">
        <title>Draft genomic sequences of Priestia flexa CCM isolated from the soil of an abandoned mine contaminated by free cyanide in the high Andean zone of Tacna, Peru.</title>
        <authorList>
            <person name="Caceda Quiroz C.J."/>
            <person name="Maraza Chooque G.J."/>
            <person name="Fora Quispe G.L."/>
            <person name="Carpio Mamani M."/>
        </authorList>
    </citation>
    <scope>NUCLEOTIDE SEQUENCE [LARGE SCALE GENOMIC DNA]</scope>
    <source>
        <strain evidence="5">CCM</strain>
    </source>
</reference>
<comment type="caution">
    <text evidence="2">The sequence shown here is derived from an EMBL/GenBank/DDBJ whole genome shotgun (WGS) entry which is preliminary data.</text>
</comment>
<evidence type="ECO:0000256" key="1">
    <source>
        <dbReference type="SAM" id="MobiDB-lite"/>
    </source>
</evidence>
<dbReference type="EMBL" id="JAEMWV010000004">
    <property type="protein sequence ID" value="MBN8251706.1"/>
    <property type="molecule type" value="Genomic_DNA"/>
</dbReference>
<accession>A0A1N6TF67</accession>
<dbReference type="Proteomes" id="UP001284771">
    <property type="component" value="Unassembled WGS sequence"/>
</dbReference>
<dbReference type="AlphaFoldDB" id="A0A1N6TF67"/>
<gene>
    <name evidence="2" type="ORF">JF537_08950</name>
    <name evidence="3" type="ORF">RIB56_17375</name>
</gene>
<evidence type="ECO:0000313" key="2">
    <source>
        <dbReference type="EMBL" id="MBN8251706.1"/>
    </source>
</evidence>
<evidence type="ECO:0000313" key="4">
    <source>
        <dbReference type="Proteomes" id="UP000664578"/>
    </source>
</evidence>
<dbReference type="Proteomes" id="UP000664578">
    <property type="component" value="Unassembled WGS sequence"/>
</dbReference>
<keyword evidence="5" id="KW-1185">Reference proteome</keyword>
<sequence>MSHKTSNQTHQKGMKKSSRQQPEFSNEFAMNQAPKPEHYKQPKKD</sequence>
<feature type="region of interest" description="Disordered" evidence="1">
    <location>
        <begin position="1"/>
        <end position="45"/>
    </location>
</feature>
<dbReference type="RefSeq" id="WP_153301137.1">
    <property type="nucleotide sequence ID" value="NZ_CANLXW010000067.1"/>
</dbReference>
<dbReference type="EMBL" id="JAWUZT010000066">
    <property type="protein sequence ID" value="MDW8517887.1"/>
    <property type="molecule type" value="Genomic_DNA"/>
</dbReference>
<dbReference type="GeneID" id="93683182"/>
<feature type="compositionally biased region" description="Basic and acidic residues" evidence="1">
    <location>
        <begin position="35"/>
        <end position="45"/>
    </location>
</feature>
<feature type="compositionally biased region" description="Polar residues" evidence="1">
    <location>
        <begin position="1"/>
        <end position="11"/>
    </location>
</feature>